<dbReference type="Proteomes" id="UP000277633">
    <property type="component" value="Unassembled WGS sequence"/>
</dbReference>
<proteinExistence type="predicted"/>
<accession>A0A497JG77</accession>
<organism evidence="1 2">
    <name type="scientific">Candidatus Iainarchaeum sp</name>
    <dbReference type="NCBI Taxonomy" id="3101447"/>
    <lineage>
        <taxon>Archaea</taxon>
        <taxon>Candidatus Iainarchaeota</taxon>
        <taxon>Candidatus Iainarchaeia</taxon>
        <taxon>Candidatus Iainarchaeales</taxon>
        <taxon>Candidatus Iainarchaeaceae</taxon>
        <taxon>Candidatus Iainarchaeum</taxon>
    </lineage>
</organism>
<reference evidence="1 2" key="1">
    <citation type="submission" date="2018-06" db="EMBL/GenBank/DDBJ databases">
        <title>Extensive metabolic versatility and redundancy in microbially diverse, dynamic hydrothermal sediments.</title>
        <authorList>
            <person name="Dombrowski N."/>
            <person name="Teske A."/>
            <person name="Baker B.J."/>
        </authorList>
    </citation>
    <scope>NUCLEOTIDE SEQUENCE [LARGE SCALE GENOMIC DNA]</scope>
    <source>
        <strain evidence="1">B9_G13</strain>
    </source>
</reference>
<name>A0A497JG77_9ARCH</name>
<protein>
    <submittedName>
        <fullName evidence="1">Uncharacterized protein</fullName>
    </submittedName>
</protein>
<evidence type="ECO:0000313" key="1">
    <source>
        <dbReference type="EMBL" id="RLG69859.1"/>
    </source>
</evidence>
<sequence>MAITTIRISTQTKKKLEKLKIFERESYEDVIERLINIASDEPLSEEEGRLIEESLRDIKEGRVLSLEEAERMWSV</sequence>
<dbReference type="EMBL" id="QMWO01000041">
    <property type="protein sequence ID" value="RLG69859.1"/>
    <property type="molecule type" value="Genomic_DNA"/>
</dbReference>
<gene>
    <name evidence="1" type="ORF">DRO07_01525</name>
</gene>
<comment type="caution">
    <text evidence="1">The sequence shown here is derived from an EMBL/GenBank/DDBJ whole genome shotgun (WGS) entry which is preliminary data.</text>
</comment>
<evidence type="ECO:0000313" key="2">
    <source>
        <dbReference type="Proteomes" id="UP000277633"/>
    </source>
</evidence>
<dbReference type="Pfam" id="PF24434">
    <property type="entry name" value="DUF7557"/>
    <property type="match status" value="1"/>
</dbReference>
<dbReference type="AlphaFoldDB" id="A0A497JG77"/>
<dbReference type="InterPro" id="IPR055979">
    <property type="entry name" value="DUF7557"/>
</dbReference>